<dbReference type="InterPro" id="IPR003400">
    <property type="entry name" value="ExbD"/>
</dbReference>
<evidence type="ECO:0000256" key="6">
    <source>
        <dbReference type="ARBA" id="ARBA00023136"/>
    </source>
</evidence>
<dbReference type="GO" id="GO:0022857">
    <property type="term" value="F:transmembrane transporter activity"/>
    <property type="evidence" value="ECO:0007669"/>
    <property type="project" value="InterPro"/>
</dbReference>
<proteinExistence type="inferred from homology"/>
<evidence type="ECO:0000313" key="10">
    <source>
        <dbReference type="Proteomes" id="UP000294546"/>
    </source>
</evidence>
<reference evidence="9 10" key="1">
    <citation type="submission" date="2019-03" db="EMBL/GenBank/DDBJ databases">
        <title>Genomic Encyclopedia of Archaeal and Bacterial Type Strains, Phase II (KMG-II): from individual species to whole genera.</title>
        <authorList>
            <person name="Goeker M."/>
        </authorList>
    </citation>
    <scope>NUCLEOTIDE SEQUENCE [LARGE SCALE GENOMIC DNA]</scope>
    <source>
        <strain evidence="9 10">DSM 27697</strain>
    </source>
</reference>
<evidence type="ECO:0000313" key="9">
    <source>
        <dbReference type="EMBL" id="TCK02675.1"/>
    </source>
</evidence>
<name>A0A4R1G859_9GAMM</name>
<dbReference type="Proteomes" id="UP000294546">
    <property type="component" value="Unassembled WGS sequence"/>
</dbReference>
<dbReference type="Pfam" id="PF02472">
    <property type="entry name" value="ExbD"/>
    <property type="match status" value="1"/>
</dbReference>
<gene>
    <name evidence="9" type="ORF">CLV83_4372</name>
</gene>
<accession>A0A4R1G859</accession>
<dbReference type="GO" id="GO:0005886">
    <property type="term" value="C:plasma membrane"/>
    <property type="evidence" value="ECO:0007669"/>
    <property type="project" value="UniProtKB-SubCell"/>
</dbReference>
<sequence length="144" mass="15828">MITDHGASKRSSGDDDNMIPLINVVFLMLIFFMIAGQISKSDPLETTPPESVNDQRLTDNESIDLLVSSDGQMYIGDQPVTEDQLTEQLSQRVDAAADVNQLTVRIKVDADLPVTELKPLLSKVREAGLVKASLITRLRTEESS</sequence>
<dbReference type="PANTHER" id="PTHR30558">
    <property type="entry name" value="EXBD MEMBRANE COMPONENT OF PMF-DRIVEN MACROMOLECULE IMPORT SYSTEM"/>
    <property type="match status" value="1"/>
</dbReference>
<evidence type="ECO:0000256" key="4">
    <source>
        <dbReference type="ARBA" id="ARBA00022692"/>
    </source>
</evidence>
<dbReference type="GO" id="GO:0015031">
    <property type="term" value="P:protein transport"/>
    <property type="evidence" value="ECO:0007669"/>
    <property type="project" value="UniProtKB-KW"/>
</dbReference>
<evidence type="ECO:0000256" key="3">
    <source>
        <dbReference type="ARBA" id="ARBA00022475"/>
    </source>
</evidence>
<dbReference type="RefSeq" id="WP_132297821.1">
    <property type="nucleotide sequence ID" value="NZ_SMFU01000014.1"/>
</dbReference>
<dbReference type="EMBL" id="SMFU01000014">
    <property type="protein sequence ID" value="TCK02675.1"/>
    <property type="molecule type" value="Genomic_DNA"/>
</dbReference>
<evidence type="ECO:0000256" key="7">
    <source>
        <dbReference type="RuleBase" id="RU003879"/>
    </source>
</evidence>
<dbReference type="OrthoDB" id="9793581at2"/>
<keyword evidence="10" id="KW-1185">Reference proteome</keyword>
<keyword evidence="3" id="KW-1003">Cell membrane</keyword>
<keyword evidence="4 7" id="KW-0812">Transmembrane</keyword>
<keyword evidence="6 8" id="KW-0472">Membrane</keyword>
<comment type="subcellular location">
    <subcellularLocation>
        <location evidence="1">Cell membrane</location>
        <topology evidence="1">Single-pass membrane protein</topology>
    </subcellularLocation>
    <subcellularLocation>
        <location evidence="7">Cell membrane</location>
        <topology evidence="7">Single-pass type II membrane protein</topology>
    </subcellularLocation>
</comment>
<dbReference type="AlphaFoldDB" id="A0A4R1G859"/>
<keyword evidence="7" id="KW-0653">Protein transport</keyword>
<evidence type="ECO:0000256" key="2">
    <source>
        <dbReference type="ARBA" id="ARBA00005811"/>
    </source>
</evidence>
<dbReference type="PANTHER" id="PTHR30558:SF3">
    <property type="entry name" value="BIOPOLYMER TRANSPORT PROTEIN EXBD-RELATED"/>
    <property type="match status" value="1"/>
</dbReference>
<comment type="caution">
    <text evidence="9">The sequence shown here is derived from an EMBL/GenBank/DDBJ whole genome shotgun (WGS) entry which is preliminary data.</text>
</comment>
<organism evidence="9 10">
    <name type="scientific">Marinobacterium mangrovicola</name>
    <dbReference type="NCBI Taxonomy" id="1476959"/>
    <lineage>
        <taxon>Bacteria</taxon>
        <taxon>Pseudomonadati</taxon>
        <taxon>Pseudomonadota</taxon>
        <taxon>Gammaproteobacteria</taxon>
        <taxon>Oceanospirillales</taxon>
        <taxon>Oceanospirillaceae</taxon>
        <taxon>Marinobacterium</taxon>
    </lineage>
</organism>
<evidence type="ECO:0000256" key="1">
    <source>
        <dbReference type="ARBA" id="ARBA00004162"/>
    </source>
</evidence>
<keyword evidence="7" id="KW-0813">Transport</keyword>
<protein>
    <submittedName>
        <fullName evidence="9">Outer membrane transport energization protein ExbD</fullName>
    </submittedName>
</protein>
<keyword evidence="5 8" id="KW-1133">Transmembrane helix</keyword>
<evidence type="ECO:0000256" key="5">
    <source>
        <dbReference type="ARBA" id="ARBA00022989"/>
    </source>
</evidence>
<dbReference type="Gene3D" id="3.30.420.270">
    <property type="match status" value="1"/>
</dbReference>
<evidence type="ECO:0000256" key="8">
    <source>
        <dbReference type="SAM" id="Phobius"/>
    </source>
</evidence>
<comment type="similarity">
    <text evidence="2 7">Belongs to the ExbD/TolR family.</text>
</comment>
<feature type="transmembrane region" description="Helical" evidence="8">
    <location>
        <begin position="18"/>
        <end position="35"/>
    </location>
</feature>